<keyword evidence="2" id="KW-1185">Reference proteome</keyword>
<comment type="caution">
    <text evidence="1">The sequence shown here is derived from an EMBL/GenBank/DDBJ whole genome shotgun (WGS) entry which is preliminary data.</text>
</comment>
<name>A0ACC3YEJ2_COLTU</name>
<reference evidence="1 2" key="1">
    <citation type="journal article" date="2020" name="Phytopathology">
        <title>Genome Sequence Resources of Colletotrichum truncatum, C. plurivorum, C. musicola, and C. sojae: Four Species Pathogenic to Soybean (Glycine max).</title>
        <authorList>
            <person name="Rogerio F."/>
            <person name="Boufleur T.R."/>
            <person name="Ciampi-Guillardi M."/>
            <person name="Sukno S.A."/>
            <person name="Thon M.R."/>
            <person name="Massola Junior N.S."/>
            <person name="Baroncelli R."/>
        </authorList>
    </citation>
    <scope>NUCLEOTIDE SEQUENCE [LARGE SCALE GENOMIC DNA]</scope>
    <source>
        <strain evidence="1 2">CMES1059</strain>
    </source>
</reference>
<evidence type="ECO:0000313" key="2">
    <source>
        <dbReference type="Proteomes" id="UP000805649"/>
    </source>
</evidence>
<proteinExistence type="predicted"/>
<dbReference type="Proteomes" id="UP000805649">
    <property type="component" value="Unassembled WGS sequence"/>
</dbReference>
<evidence type="ECO:0000313" key="1">
    <source>
        <dbReference type="EMBL" id="KAL0930244.1"/>
    </source>
</evidence>
<organism evidence="1 2">
    <name type="scientific">Colletotrichum truncatum</name>
    <name type="common">Anthracnose fungus</name>
    <name type="synonym">Colletotrichum capsici</name>
    <dbReference type="NCBI Taxonomy" id="5467"/>
    <lineage>
        <taxon>Eukaryota</taxon>
        <taxon>Fungi</taxon>
        <taxon>Dikarya</taxon>
        <taxon>Ascomycota</taxon>
        <taxon>Pezizomycotina</taxon>
        <taxon>Sordariomycetes</taxon>
        <taxon>Hypocreomycetidae</taxon>
        <taxon>Glomerellales</taxon>
        <taxon>Glomerellaceae</taxon>
        <taxon>Colletotrichum</taxon>
        <taxon>Colletotrichum truncatum species complex</taxon>
    </lineage>
</organism>
<keyword evidence="1" id="KW-0472">Membrane</keyword>
<gene>
    <name evidence="1" type="ORF">CTRU02_215064</name>
</gene>
<accession>A0ACC3YEJ2</accession>
<sequence length="660" mass="73500">MDSHLKSQLAARHIQNMSEAAMLEPHWGYADRAIPCTNDAGSCAYLDVVYGSHDLGMLYVGILWAIIGGILLVWAVGRRALPSLSEEDVLRAALLEDTRASKSFVNRLRQTASSAINRYLLPDCIRPVFGRTTRLQVLILTVLSGYLLVFSFVGILYNTWITPVKKMPGVYNTRTSLGPWSDRIGILAYALTPLTVLFATRESMLSLLTGVPYQNFNFLHRWIGYIIVVQSSLHTIAWLVIEVRLYQPQPSVANEWISQLYMIWGCIALFFLMALYVLSLPPVIRLTGYEFFRKSHYVLAMLYIGACIGHWKNLECFMIPSLVIWFLDRAARGIRTALLHHNFIEGKGMGFSAAQASMKVFPDADNGDVVRLDFEHPHDSWNIGQHFYLCFTESSIWQSHPFTPLNAPATINGKTKHSYIFRAKGGETKKIAEIAARKLAALAAEDKSHPAPTTSVILTGPYGDPILRNITSDVNILCVAGGTGVTYVLPALMSLKKHSAPTRKLELVWIVRRMSDIEWIKPELDALETEDGPEVVVRIFATRDTERHAMERSSKVIESSESGSTSDKAASSEEKHPRATARAIDGVTCSEAPRHPELAGLVQEFVDSTISGRTAVFASGPGGLMSDIRVAVSRCNSVGKVWMGEERYNVSLIHDERMER</sequence>
<keyword evidence="1" id="KW-0812">Transmembrane</keyword>
<dbReference type="EMBL" id="VUJX02000012">
    <property type="protein sequence ID" value="KAL0930244.1"/>
    <property type="molecule type" value="Genomic_DNA"/>
</dbReference>
<protein>
    <submittedName>
        <fullName evidence="1">Ferric reductase like transmembrane component</fullName>
    </submittedName>
</protein>